<organism evidence="1 2">
    <name type="scientific">Mangrovibacterium diazotrophicum</name>
    <dbReference type="NCBI Taxonomy" id="1261403"/>
    <lineage>
        <taxon>Bacteria</taxon>
        <taxon>Pseudomonadati</taxon>
        <taxon>Bacteroidota</taxon>
        <taxon>Bacteroidia</taxon>
        <taxon>Marinilabiliales</taxon>
        <taxon>Prolixibacteraceae</taxon>
        <taxon>Mangrovibacterium</taxon>
    </lineage>
</organism>
<accession>A0A419W3V5</accession>
<dbReference type="RefSeq" id="WP_147377112.1">
    <property type="nucleotide sequence ID" value="NZ_RAPN01000001.1"/>
</dbReference>
<dbReference type="Proteomes" id="UP000283387">
    <property type="component" value="Unassembled WGS sequence"/>
</dbReference>
<evidence type="ECO:0000313" key="1">
    <source>
        <dbReference type="EMBL" id="RKD90147.1"/>
    </source>
</evidence>
<protein>
    <recommendedName>
        <fullName evidence="3">Peptidyl-prolyl cis-trans isomerase</fullName>
    </recommendedName>
</protein>
<evidence type="ECO:0008006" key="3">
    <source>
        <dbReference type="Google" id="ProtNLM"/>
    </source>
</evidence>
<evidence type="ECO:0000313" key="2">
    <source>
        <dbReference type="Proteomes" id="UP000283387"/>
    </source>
</evidence>
<gene>
    <name evidence="1" type="ORF">BC643_0483</name>
</gene>
<dbReference type="EMBL" id="RAPN01000001">
    <property type="protein sequence ID" value="RKD90147.1"/>
    <property type="molecule type" value="Genomic_DNA"/>
</dbReference>
<comment type="caution">
    <text evidence="1">The sequence shown here is derived from an EMBL/GenBank/DDBJ whole genome shotgun (WGS) entry which is preliminary data.</text>
</comment>
<dbReference type="OrthoDB" id="9785180at2"/>
<reference evidence="1 2" key="1">
    <citation type="submission" date="2018-09" db="EMBL/GenBank/DDBJ databases">
        <title>Genomic Encyclopedia of Archaeal and Bacterial Type Strains, Phase II (KMG-II): from individual species to whole genera.</title>
        <authorList>
            <person name="Goeker M."/>
        </authorList>
    </citation>
    <scope>NUCLEOTIDE SEQUENCE [LARGE SCALE GENOMIC DNA]</scope>
    <source>
        <strain evidence="1 2">DSM 27148</strain>
    </source>
</reference>
<name>A0A419W3V5_9BACT</name>
<proteinExistence type="predicted"/>
<sequence length="284" mass="33597">MRNRIYFFLICCVVMTACQPKEIEKTTVAQVGESYLYWEDLAKVVPKNLKGGDSTLWVDDFVRKWVQNELVIMNAEQNLTDEQKNVDQELKEYRNSLLTYRYKKELMAQKMDTIISDSDVNAYYSLHLDRYKLTNDIVKAVYLKIPLEVANAELLKTLCKEADTDNLTPISEYGIQYAKVFDRFDDKWVSWDKIAVQVPEEINIDQQILRRNKFIESSDTDYYYFICILDFRQKGENAPVEFVSQEIRNILLNERKIEFLKNIDDDIYKEGLASNKFKIYNIKK</sequence>
<dbReference type="AlphaFoldDB" id="A0A419W3V5"/>
<dbReference type="PROSITE" id="PS51257">
    <property type="entry name" value="PROKAR_LIPOPROTEIN"/>
    <property type="match status" value="1"/>
</dbReference>
<keyword evidence="2" id="KW-1185">Reference proteome</keyword>